<feature type="transmembrane region" description="Helical" evidence="6">
    <location>
        <begin position="259"/>
        <end position="279"/>
    </location>
</feature>
<evidence type="ECO:0000256" key="1">
    <source>
        <dbReference type="ARBA" id="ARBA00004141"/>
    </source>
</evidence>
<dbReference type="EMBL" id="CAJGYM010000141">
    <property type="protein sequence ID" value="CAD6198874.1"/>
    <property type="molecule type" value="Genomic_DNA"/>
</dbReference>
<evidence type="ECO:0000256" key="2">
    <source>
        <dbReference type="ARBA" id="ARBA00009166"/>
    </source>
</evidence>
<dbReference type="SUPFAM" id="SSF81321">
    <property type="entry name" value="Family A G protein-coupled receptor-like"/>
    <property type="match status" value="1"/>
</dbReference>
<dbReference type="Proteomes" id="UP000835052">
    <property type="component" value="Unassembled WGS sequence"/>
</dbReference>
<name>A0A8S1HZC8_9PELO</name>
<evidence type="ECO:0000256" key="3">
    <source>
        <dbReference type="ARBA" id="ARBA00022692"/>
    </source>
</evidence>
<dbReference type="GO" id="GO:0016020">
    <property type="term" value="C:membrane"/>
    <property type="evidence" value="ECO:0007669"/>
    <property type="project" value="UniProtKB-SubCell"/>
</dbReference>
<proteinExistence type="inferred from homology"/>
<dbReference type="InterPro" id="IPR019421">
    <property type="entry name" value="7TM_GPCR_serpentine_rcpt_Srd"/>
</dbReference>
<feature type="transmembrane region" description="Helical" evidence="6">
    <location>
        <begin position="80"/>
        <end position="106"/>
    </location>
</feature>
<accession>A0A8S1HZC8</accession>
<dbReference type="InterPro" id="IPR050920">
    <property type="entry name" value="Nematode_rcpt-like_delta"/>
</dbReference>
<dbReference type="OrthoDB" id="5789837at2759"/>
<sequence length="324" mass="36700">MNMLAAAQWMMMRRMLGVTLMDRIPNSRLHEMILLFNVAMTDLISSAALGAVMSRVLVIGDNLAYIFHGPVKYFGNNFSFLVHTIMLHGLIHCVTLTIISFGYRLFVLRHSSPSSRNVWLIILLGDFPSFLMFVTFMCSLETDNTLIETLKKERNDIDWNVVTHVFLTSVYAIPLGSCSFYLFIVMTVGCFSVIIIRRKANSILQSADNSLSATTKRFHKALMKALAVQASLPFLMYIADLNFCYLCLFQVHSSPLENSVLMLSMVPPALSPIMSIYYIRPYRVGLQEWTKKLFGVSSKYVPKNSINALTRTNPRLSRSFASDL</sequence>
<evidence type="ECO:0000256" key="4">
    <source>
        <dbReference type="ARBA" id="ARBA00022989"/>
    </source>
</evidence>
<keyword evidence="5 6" id="KW-0472">Membrane</keyword>
<evidence type="ECO:0000256" key="5">
    <source>
        <dbReference type="ARBA" id="ARBA00023136"/>
    </source>
</evidence>
<evidence type="ECO:0008006" key="9">
    <source>
        <dbReference type="Google" id="ProtNLM"/>
    </source>
</evidence>
<dbReference type="Pfam" id="PF10317">
    <property type="entry name" value="7TM_GPCR_Srd"/>
    <property type="match status" value="1"/>
</dbReference>
<organism evidence="7 8">
    <name type="scientific">Caenorhabditis auriculariae</name>
    <dbReference type="NCBI Taxonomy" id="2777116"/>
    <lineage>
        <taxon>Eukaryota</taxon>
        <taxon>Metazoa</taxon>
        <taxon>Ecdysozoa</taxon>
        <taxon>Nematoda</taxon>
        <taxon>Chromadorea</taxon>
        <taxon>Rhabditida</taxon>
        <taxon>Rhabditina</taxon>
        <taxon>Rhabditomorpha</taxon>
        <taxon>Rhabditoidea</taxon>
        <taxon>Rhabditidae</taxon>
        <taxon>Peloderinae</taxon>
        <taxon>Caenorhabditis</taxon>
    </lineage>
</organism>
<feature type="transmembrane region" description="Helical" evidence="6">
    <location>
        <begin position="221"/>
        <end position="239"/>
    </location>
</feature>
<evidence type="ECO:0000256" key="6">
    <source>
        <dbReference type="SAM" id="Phobius"/>
    </source>
</evidence>
<keyword evidence="4 6" id="KW-1133">Transmembrane helix</keyword>
<reference evidence="7" key="1">
    <citation type="submission" date="2020-10" db="EMBL/GenBank/DDBJ databases">
        <authorList>
            <person name="Kikuchi T."/>
        </authorList>
    </citation>
    <scope>NUCLEOTIDE SEQUENCE</scope>
    <source>
        <strain evidence="7">NKZ352</strain>
    </source>
</reference>
<dbReference type="AlphaFoldDB" id="A0A8S1HZC8"/>
<feature type="transmembrane region" description="Helical" evidence="6">
    <location>
        <begin position="171"/>
        <end position="196"/>
    </location>
</feature>
<dbReference type="PANTHER" id="PTHR22945">
    <property type="entry name" value="SERPENTINE RECEPTOR, CLASS D DELTA"/>
    <property type="match status" value="1"/>
</dbReference>
<keyword evidence="8" id="KW-1185">Reference proteome</keyword>
<feature type="transmembrane region" description="Helical" evidence="6">
    <location>
        <begin position="118"/>
        <end position="137"/>
    </location>
</feature>
<dbReference type="PANTHER" id="PTHR22945:SF40">
    <property type="entry name" value="SERPENTINE RECEPTOR, CLASS D (DELTA)-RELATED"/>
    <property type="match status" value="1"/>
</dbReference>
<comment type="similarity">
    <text evidence="2">Belongs to the nematode receptor-like protein srd family.</text>
</comment>
<evidence type="ECO:0000313" key="7">
    <source>
        <dbReference type="EMBL" id="CAD6198874.1"/>
    </source>
</evidence>
<evidence type="ECO:0000313" key="8">
    <source>
        <dbReference type="Proteomes" id="UP000835052"/>
    </source>
</evidence>
<gene>
    <name evidence="7" type="ORF">CAUJ_LOCUS14779</name>
</gene>
<comment type="subcellular location">
    <subcellularLocation>
        <location evidence="1">Membrane</location>
        <topology evidence="1">Multi-pass membrane protein</topology>
    </subcellularLocation>
</comment>
<keyword evidence="3 6" id="KW-0812">Transmembrane</keyword>
<comment type="caution">
    <text evidence="7">The sequence shown here is derived from an EMBL/GenBank/DDBJ whole genome shotgun (WGS) entry which is preliminary data.</text>
</comment>
<protein>
    <recommendedName>
        <fullName evidence="9">G protein-coupled receptor</fullName>
    </recommendedName>
</protein>